<dbReference type="SUPFAM" id="SSF53697">
    <property type="entry name" value="SIS domain"/>
    <property type="match status" value="1"/>
</dbReference>
<evidence type="ECO:0000256" key="5">
    <source>
        <dbReference type="ARBA" id="ARBA00022679"/>
    </source>
</evidence>
<keyword evidence="4" id="KW-0032">Aminotransferase</keyword>
<dbReference type="GO" id="GO:0006002">
    <property type="term" value="P:fructose 6-phosphate metabolic process"/>
    <property type="evidence" value="ECO:0000318"/>
    <property type="project" value="GO_Central"/>
</dbReference>
<dbReference type="GO" id="GO:0097367">
    <property type="term" value="F:carbohydrate derivative binding"/>
    <property type="evidence" value="ECO:0007669"/>
    <property type="project" value="InterPro"/>
</dbReference>
<dbReference type="PROSITE" id="PS51464">
    <property type="entry name" value="SIS"/>
    <property type="match status" value="2"/>
</dbReference>
<dbReference type="EMBL" id="CM004398">
    <property type="protein sequence ID" value="OAY34226.1"/>
    <property type="molecule type" value="Genomic_DNA"/>
</dbReference>
<dbReference type="Pfam" id="PF01380">
    <property type="entry name" value="SIS"/>
    <property type="match status" value="2"/>
</dbReference>
<dbReference type="CDD" id="cd05008">
    <property type="entry name" value="SIS_GlmS_GlmD_1"/>
    <property type="match status" value="1"/>
</dbReference>
<dbReference type="Gene3D" id="3.60.20.10">
    <property type="entry name" value="Glutamine Phosphoribosylpyrophosphate, subunit 1, domain 1"/>
    <property type="match status" value="1"/>
</dbReference>
<keyword evidence="6" id="KW-0677">Repeat</keyword>
<dbReference type="Proteomes" id="UP000091857">
    <property type="component" value="Chromosome 12"/>
</dbReference>
<dbReference type="InterPro" id="IPR029055">
    <property type="entry name" value="Ntn_hydrolases_N"/>
</dbReference>
<dbReference type="OrthoDB" id="15235at2759"/>
<dbReference type="InterPro" id="IPR017932">
    <property type="entry name" value="GATase_2_dom"/>
</dbReference>
<feature type="domain" description="Glutamine amidotransferase type-2" evidence="8">
    <location>
        <begin position="2"/>
        <end position="290"/>
    </location>
</feature>
<name>A0A2C9USF6_MANES</name>
<evidence type="ECO:0000259" key="9">
    <source>
        <dbReference type="PROSITE" id="PS51464"/>
    </source>
</evidence>
<evidence type="ECO:0000256" key="2">
    <source>
        <dbReference type="ARBA" id="ARBA00004775"/>
    </source>
</evidence>
<dbReference type="EC" id="2.6.1.16" evidence="3"/>
<reference evidence="11" key="1">
    <citation type="journal article" date="2016" name="Nat. Biotechnol.">
        <title>Sequencing wild and cultivated cassava and related species reveals extensive interspecific hybridization and genetic diversity.</title>
        <authorList>
            <person name="Bredeson J.V."/>
            <person name="Lyons J.B."/>
            <person name="Prochnik S.E."/>
            <person name="Wu G.A."/>
            <person name="Ha C.M."/>
            <person name="Edsinger-Gonzales E."/>
            <person name="Grimwood J."/>
            <person name="Schmutz J."/>
            <person name="Rabbi I.Y."/>
            <person name="Egesi C."/>
            <person name="Nauluvula P."/>
            <person name="Lebot V."/>
            <person name="Ndunguru J."/>
            <person name="Mkamilo G."/>
            <person name="Bart R.S."/>
            <person name="Setter T.L."/>
            <person name="Gleadow R.M."/>
            <person name="Kulakow P."/>
            <person name="Ferguson M.E."/>
            <person name="Rounsley S."/>
            <person name="Rokhsar D.S."/>
        </authorList>
    </citation>
    <scope>NUCLEOTIDE SEQUENCE [LARGE SCALE GENOMIC DNA]</scope>
    <source>
        <strain evidence="11">cv. AM560-2</strain>
    </source>
</reference>
<evidence type="ECO:0000256" key="7">
    <source>
        <dbReference type="ARBA" id="ARBA00022962"/>
    </source>
</evidence>
<dbReference type="PROSITE" id="PS51278">
    <property type="entry name" value="GATASE_TYPE_2"/>
    <property type="match status" value="1"/>
</dbReference>
<dbReference type="InterPro" id="IPR001347">
    <property type="entry name" value="SIS_dom"/>
</dbReference>
<evidence type="ECO:0000313" key="10">
    <source>
        <dbReference type="EMBL" id="OAY34226.1"/>
    </source>
</evidence>
<proteinExistence type="predicted"/>
<dbReference type="SUPFAM" id="SSF56235">
    <property type="entry name" value="N-terminal nucleophile aminohydrolases (Ntn hydrolases)"/>
    <property type="match status" value="1"/>
</dbReference>
<keyword evidence="11" id="KW-1185">Reference proteome</keyword>
<dbReference type="STRING" id="3983.A0A2C9USF6"/>
<dbReference type="PANTHER" id="PTHR10937:SF0">
    <property type="entry name" value="GLUTAMINE--FRUCTOSE-6-PHOSPHATE TRANSAMINASE (ISOMERIZING)"/>
    <property type="match status" value="1"/>
</dbReference>
<evidence type="ECO:0000256" key="1">
    <source>
        <dbReference type="ARBA" id="ARBA00001031"/>
    </source>
</evidence>
<dbReference type="CDD" id="cd05009">
    <property type="entry name" value="SIS_GlmS_GlmD_2"/>
    <property type="match status" value="1"/>
</dbReference>
<dbReference type="FunFam" id="3.40.50.10490:FF:000001">
    <property type="entry name" value="Glutamine--fructose-6-phosphate aminotransferase [isomerizing]"/>
    <property type="match status" value="1"/>
</dbReference>
<feature type="domain" description="SIS" evidence="9">
    <location>
        <begin position="375"/>
        <end position="514"/>
    </location>
</feature>
<gene>
    <name evidence="10" type="ORF">MANES_12G004200v8</name>
</gene>
<dbReference type="PANTHER" id="PTHR10937">
    <property type="entry name" value="GLUCOSAMINE--FRUCTOSE-6-PHOSPHATE AMINOTRANSFERASE, ISOMERIZING"/>
    <property type="match status" value="1"/>
</dbReference>
<comment type="catalytic activity">
    <reaction evidence="1">
        <text>D-fructose 6-phosphate + L-glutamine = D-glucosamine 6-phosphate + L-glutamate</text>
        <dbReference type="Rhea" id="RHEA:13237"/>
        <dbReference type="ChEBI" id="CHEBI:29985"/>
        <dbReference type="ChEBI" id="CHEBI:58359"/>
        <dbReference type="ChEBI" id="CHEBI:58725"/>
        <dbReference type="ChEBI" id="CHEBI:61527"/>
        <dbReference type="EC" id="2.6.1.16"/>
    </reaction>
</comment>
<sequence>MCGIFAYLNYNVNRERRYILQVLFNGLRRLEYRGYDSSGISIDNSTSDPIIFSSSPSSSSQPPLNSLPLSSPLLVFRQEGNIESLVKSVYQEVAAIDLNLEESFPIHAGIAHTRWATHGEPAPRNSHPQTSGAGNEFLVVHNGVITNYEVLKETLVRHGFTFESETDTEVIPKLAKFVFDKANEEGQPVTFSQVLLEVMRHLEGAYALIFKSRHYPNELIACKRGSPLLLGVKEINEEVNGGSAFHDVKFLSKDGHPKELFLSSDANAIVEHTKRVLVIEDGEVVHLKDGSVSILKFDNDKGRHGGAPSRPSSVQRALSVLEMEVEQINKGKYEHYMQKEIHEQPESLTTTMRGRLIRGGSCKAKTVLLGGLKDHLKTIRRSRRIVFIGCGTSYNAALAARPILEELSGVPVTMEIASDLVDRQGPIYREDTAVFVSQSGETADTLHALEYALENGALCVGITNTVGSAIARHTHCGIHINAGAEIGVASTKAYTSQIVVMAMLALAIGGDAISSQARRETIIDGLFDLPNKIREVLKLDHEMKDLAKLLMAEQSLLVFGRGYNYATALEGALKVKEVALMHSEGMLAGEMKHGPLALVDENLPIIVIATRDGCFSKQQSVIQQLHARKGRLIVMCSKGDAASVSPGDSCRVIEVPQVEDCLQPVVNIVPLQLLAYHLTVLRGYNVDQPRNLAKSVTTQ</sequence>
<dbReference type="FunFam" id="3.60.20.10:FF:000052">
    <property type="entry name" value="Glutamine--fructose-6-phosphate aminotransferase [isomerizing] 2"/>
    <property type="match status" value="1"/>
</dbReference>
<comment type="caution">
    <text evidence="10">The sequence shown here is derived from an EMBL/GenBank/DDBJ whole genome shotgun (WGS) entry which is preliminary data.</text>
</comment>
<dbReference type="OMA" id="ASEYRYA"/>
<dbReference type="Gene3D" id="3.40.50.10490">
    <property type="entry name" value="Glucose-6-phosphate isomerase like protein, domain 1"/>
    <property type="match status" value="2"/>
</dbReference>
<accession>A0A2C9USF6</accession>
<dbReference type="InterPro" id="IPR035490">
    <property type="entry name" value="GlmS/FrlB_SIS"/>
</dbReference>
<evidence type="ECO:0000256" key="6">
    <source>
        <dbReference type="ARBA" id="ARBA00022737"/>
    </source>
</evidence>
<keyword evidence="7" id="KW-0315">Glutamine amidotransferase</keyword>
<comment type="pathway">
    <text evidence="2">Nucleotide-sugar biosynthesis; UDP-N-acetyl-alpha-D-glucosamine biosynthesis; alpha-D-glucosamine 6-phosphate from D-fructose 6-phosphate: step 1/1.</text>
</comment>
<feature type="domain" description="SIS" evidence="9">
    <location>
        <begin position="546"/>
        <end position="689"/>
    </location>
</feature>
<evidence type="ECO:0000259" key="8">
    <source>
        <dbReference type="PROSITE" id="PS51278"/>
    </source>
</evidence>
<evidence type="ECO:0000256" key="4">
    <source>
        <dbReference type="ARBA" id="ARBA00022576"/>
    </source>
</evidence>
<dbReference type="GO" id="GO:0004360">
    <property type="term" value="F:glutamine-fructose-6-phosphate transaminase (isomerizing) activity"/>
    <property type="evidence" value="ECO:0000318"/>
    <property type="project" value="GO_Central"/>
</dbReference>
<dbReference type="AlphaFoldDB" id="A0A2C9USF6"/>
<dbReference type="Pfam" id="PF13522">
    <property type="entry name" value="GATase_6"/>
    <property type="match status" value="1"/>
</dbReference>
<dbReference type="InterPro" id="IPR047084">
    <property type="entry name" value="GFAT_N"/>
</dbReference>
<dbReference type="GO" id="GO:0006487">
    <property type="term" value="P:protein N-linked glycosylation"/>
    <property type="evidence" value="ECO:0000318"/>
    <property type="project" value="GO_Central"/>
</dbReference>
<evidence type="ECO:0000256" key="3">
    <source>
        <dbReference type="ARBA" id="ARBA00012916"/>
    </source>
</evidence>
<keyword evidence="5" id="KW-0808">Transferase</keyword>
<protein>
    <recommendedName>
        <fullName evidence="3">glutamine--fructose-6-phosphate transaminase (isomerizing)</fullName>
        <ecNumber evidence="3">2.6.1.16</ecNumber>
    </recommendedName>
</protein>
<dbReference type="InterPro" id="IPR035466">
    <property type="entry name" value="GlmS/AgaS_SIS"/>
</dbReference>
<evidence type="ECO:0000313" key="11">
    <source>
        <dbReference type="Proteomes" id="UP000091857"/>
    </source>
</evidence>
<dbReference type="GO" id="GO:0006047">
    <property type="term" value="P:UDP-N-acetylglucosamine metabolic process"/>
    <property type="evidence" value="ECO:0000318"/>
    <property type="project" value="GO_Central"/>
</dbReference>
<organism evidence="10 11">
    <name type="scientific">Manihot esculenta</name>
    <name type="common">Cassava</name>
    <name type="synonym">Jatropha manihot</name>
    <dbReference type="NCBI Taxonomy" id="3983"/>
    <lineage>
        <taxon>Eukaryota</taxon>
        <taxon>Viridiplantae</taxon>
        <taxon>Streptophyta</taxon>
        <taxon>Embryophyta</taxon>
        <taxon>Tracheophyta</taxon>
        <taxon>Spermatophyta</taxon>
        <taxon>Magnoliopsida</taxon>
        <taxon>eudicotyledons</taxon>
        <taxon>Gunneridae</taxon>
        <taxon>Pentapetalae</taxon>
        <taxon>rosids</taxon>
        <taxon>fabids</taxon>
        <taxon>Malpighiales</taxon>
        <taxon>Euphorbiaceae</taxon>
        <taxon>Crotonoideae</taxon>
        <taxon>Manihoteae</taxon>
        <taxon>Manihot</taxon>
    </lineage>
</organism>
<dbReference type="Gramene" id="Manes.12G004200.1.v8.1">
    <property type="protein sequence ID" value="Manes.12G004200.1.v8.1.CDS"/>
    <property type="gene ID" value="Manes.12G004200.v8.1"/>
</dbReference>
<dbReference type="CDD" id="cd00714">
    <property type="entry name" value="GFAT"/>
    <property type="match status" value="1"/>
</dbReference>
<dbReference type="InterPro" id="IPR046348">
    <property type="entry name" value="SIS_dom_sf"/>
</dbReference>
<dbReference type="NCBIfam" id="NF001484">
    <property type="entry name" value="PRK00331.1"/>
    <property type="match status" value="1"/>
</dbReference>